<evidence type="ECO:0000256" key="1">
    <source>
        <dbReference type="SAM" id="MobiDB-lite"/>
    </source>
</evidence>
<evidence type="ECO:0000313" key="2">
    <source>
        <dbReference type="EMBL" id="KGO58572.1"/>
    </source>
</evidence>
<protein>
    <recommendedName>
        <fullName evidence="4">Reverse transcriptase</fullName>
    </recommendedName>
</protein>
<gene>
    <name evidence="2" type="ORF">PEX2_065560</name>
</gene>
<organism evidence="2 3">
    <name type="scientific">Penicillium expansum</name>
    <name type="common">Blue mold rot fungus</name>
    <dbReference type="NCBI Taxonomy" id="27334"/>
    <lineage>
        <taxon>Eukaryota</taxon>
        <taxon>Fungi</taxon>
        <taxon>Dikarya</taxon>
        <taxon>Ascomycota</taxon>
        <taxon>Pezizomycotina</taxon>
        <taxon>Eurotiomycetes</taxon>
        <taxon>Eurotiomycetidae</taxon>
        <taxon>Eurotiales</taxon>
        <taxon>Aspergillaceae</taxon>
        <taxon>Penicillium</taxon>
    </lineage>
</organism>
<accession>A0A0A2JT17</accession>
<evidence type="ECO:0008006" key="4">
    <source>
        <dbReference type="Google" id="ProtNLM"/>
    </source>
</evidence>
<dbReference type="Proteomes" id="UP000030143">
    <property type="component" value="Unassembled WGS sequence"/>
</dbReference>
<sequence>MHDFAMPPVIVRILIVAPSIDRCATLRATTASQGIALAAAGSALLAMEGVARLAEDLCKIKRKDSSRCQCDLGDQSVRHVLLECPLREELRTEMAEKLFEAGVSAMLGEEEVLKESKAAPIVAKFMIASGLLGQFHSVDSVATGKEKGAGDGNLESNQGTTSARDKGSTT</sequence>
<dbReference type="VEuPathDB" id="FungiDB:PEXP_000070"/>
<reference evidence="2 3" key="1">
    <citation type="journal article" date="2015" name="Mol. Plant Microbe Interact.">
        <title>Genome, transcriptome, and functional analyses of Penicillium expansum provide new insights into secondary metabolism and pathogenicity.</title>
        <authorList>
            <person name="Ballester A.R."/>
            <person name="Marcet-Houben M."/>
            <person name="Levin E."/>
            <person name="Sela N."/>
            <person name="Selma-Lazaro C."/>
            <person name="Carmona L."/>
            <person name="Wisniewski M."/>
            <person name="Droby S."/>
            <person name="Gonzalez-Candelas L."/>
            <person name="Gabaldon T."/>
        </authorList>
    </citation>
    <scope>NUCLEOTIDE SEQUENCE [LARGE SCALE GENOMIC DNA]</scope>
    <source>
        <strain evidence="2 3">MD-8</strain>
    </source>
</reference>
<dbReference type="HOGENOM" id="CLU_1571173_0_0_1"/>
<evidence type="ECO:0000313" key="3">
    <source>
        <dbReference type="Proteomes" id="UP000030143"/>
    </source>
</evidence>
<dbReference type="EMBL" id="JQFZ01000117">
    <property type="protein sequence ID" value="KGO58572.1"/>
    <property type="molecule type" value="Genomic_DNA"/>
</dbReference>
<keyword evidence="3" id="KW-1185">Reference proteome</keyword>
<dbReference type="GeneID" id="27679247"/>
<dbReference type="AlphaFoldDB" id="A0A0A2JT17"/>
<feature type="region of interest" description="Disordered" evidence="1">
    <location>
        <begin position="143"/>
        <end position="170"/>
    </location>
</feature>
<proteinExistence type="predicted"/>
<comment type="caution">
    <text evidence="2">The sequence shown here is derived from an EMBL/GenBank/DDBJ whole genome shotgun (WGS) entry which is preliminary data.</text>
</comment>
<name>A0A0A2JT17_PENEN</name>
<dbReference type="RefSeq" id="XP_016600009.1">
    <property type="nucleotide sequence ID" value="XM_016743827.1"/>
</dbReference>